<dbReference type="InterPro" id="IPR019953">
    <property type="entry name" value="OHR"/>
</dbReference>
<evidence type="ECO:0000313" key="2">
    <source>
        <dbReference type="EMBL" id="MDP9822059.1"/>
    </source>
</evidence>
<dbReference type="NCBIfam" id="TIGR03561">
    <property type="entry name" value="organ_hyd_perox"/>
    <property type="match status" value="1"/>
</dbReference>
<dbReference type="Pfam" id="PF02566">
    <property type="entry name" value="OsmC"/>
    <property type="match status" value="1"/>
</dbReference>
<proteinExistence type="inferred from homology"/>
<comment type="caution">
    <text evidence="2">The sequence shown here is derived from an EMBL/GenBank/DDBJ whole genome shotgun (WGS) entry which is preliminary data.</text>
</comment>
<dbReference type="EMBL" id="JAUSQM010000001">
    <property type="protein sequence ID" value="MDP9822059.1"/>
    <property type="molecule type" value="Genomic_DNA"/>
</dbReference>
<reference evidence="2 3" key="1">
    <citation type="submission" date="2023-07" db="EMBL/GenBank/DDBJ databases">
        <title>Sequencing the genomes of 1000 actinobacteria strains.</title>
        <authorList>
            <person name="Klenk H.-P."/>
        </authorList>
    </citation>
    <scope>NUCLEOTIDE SEQUENCE [LARGE SCALE GENOMIC DNA]</scope>
    <source>
        <strain evidence="2 3">GD13</strain>
    </source>
</reference>
<dbReference type="PANTHER" id="PTHR33797">
    <property type="entry name" value="ORGANIC HYDROPEROXIDE RESISTANCE PROTEIN-LIKE"/>
    <property type="match status" value="1"/>
</dbReference>
<organism evidence="2 3">
    <name type="scientific">Nocardioides massiliensis</name>
    <dbReference type="NCBI Taxonomy" id="1325935"/>
    <lineage>
        <taxon>Bacteria</taxon>
        <taxon>Bacillati</taxon>
        <taxon>Actinomycetota</taxon>
        <taxon>Actinomycetes</taxon>
        <taxon>Propionibacteriales</taxon>
        <taxon>Nocardioidaceae</taxon>
        <taxon>Nocardioides</taxon>
    </lineage>
</organism>
<keyword evidence="3" id="KW-1185">Reference proteome</keyword>
<dbReference type="InterPro" id="IPR015946">
    <property type="entry name" value="KH_dom-like_a/b"/>
</dbReference>
<gene>
    <name evidence="2" type="ORF">J2S59_001868</name>
</gene>
<evidence type="ECO:0000256" key="1">
    <source>
        <dbReference type="ARBA" id="ARBA00007378"/>
    </source>
</evidence>
<dbReference type="InterPro" id="IPR003718">
    <property type="entry name" value="OsmC/Ohr_fam"/>
</dbReference>
<protein>
    <submittedName>
        <fullName evidence="2">Ohr subfamily peroxiredoxin</fullName>
    </submittedName>
</protein>
<dbReference type="Proteomes" id="UP001240447">
    <property type="component" value="Unassembled WGS sequence"/>
</dbReference>
<comment type="similarity">
    <text evidence="1">Belongs to the OsmC/Ohr family.</text>
</comment>
<dbReference type="InterPro" id="IPR036102">
    <property type="entry name" value="OsmC/Ohrsf"/>
</dbReference>
<dbReference type="PANTHER" id="PTHR33797:SF2">
    <property type="entry name" value="ORGANIC HYDROPEROXIDE RESISTANCE PROTEIN-LIKE"/>
    <property type="match status" value="1"/>
</dbReference>
<dbReference type="SUPFAM" id="SSF82784">
    <property type="entry name" value="OsmC-like"/>
    <property type="match status" value="1"/>
</dbReference>
<dbReference type="Gene3D" id="2.20.25.10">
    <property type="match status" value="1"/>
</dbReference>
<sequence>MTNTPDEIQYTARVQIVGGRQGGRAVSEDGVMDVQLTAPKETGGPGTGTNPEQLFAMGYGACFQSALTAVAKKAGVDASESTVEVAVGFGPHDKSFALTVELTGRIPGVDAEQAQELMEAAHEICPYSKATRGNVPVTLRGVVATEASETP</sequence>
<name>A0ABT9NPC2_9ACTN</name>
<accession>A0ABT9NPC2</accession>
<evidence type="ECO:0000313" key="3">
    <source>
        <dbReference type="Proteomes" id="UP001240447"/>
    </source>
</evidence>
<dbReference type="Gene3D" id="3.30.300.20">
    <property type="match status" value="1"/>
</dbReference>
<dbReference type="RefSeq" id="WP_068124965.1">
    <property type="nucleotide sequence ID" value="NZ_CCXJ01000784.2"/>
</dbReference>